<sequence>MPRPATAPERGRRTSSSNNNNINNNNTAATISHSSNTNSSSNSNNNHIYVNPHSYDSNSTTGSGNISGSTAIMLPLPLTLQLLPDQSNPSSSSNGLSLGAISRPGTTTTLSTLNTYLFPCGADSAGTIGGGTFNGSASCDLDSNFSQMVAGGSEAGSSTAHSPCPMAFAAGGAAAGGGAAGAAGGALGVAVNFGGFINKRRIRKLFGVGGSASGDGFGPYGSALRRRSSQLVQFHKKKQQMEQLEQQQRIATVASANAAFLEKREQQQLQLQQQQQQLQLQQQQQQPAILLLQPQPEKKKKKPPGPPPQVRQQASRTMDDPLMNRPRKSTPASGKKKDKDKEKDFYKDYGYEKYPKHSTNYSKPIKIIKQHLLQKQMMKIHLLN</sequence>
<dbReference type="RefSeq" id="XP_017869384.1">
    <property type="nucleotide sequence ID" value="XM_018013895.1"/>
</dbReference>
<dbReference type="Proteomes" id="UP000694904">
    <property type="component" value="Chromosome X"/>
</dbReference>
<name>A0ABM1PQ98_DROAR</name>
<evidence type="ECO:0000256" key="2">
    <source>
        <dbReference type="SAM" id="MobiDB-lite"/>
    </source>
</evidence>
<reference evidence="3" key="2">
    <citation type="journal article" date="2016" name="G3 (Bethesda)">
        <title>Genome Evolution in Three Species of Cactophilic Drosophila.</title>
        <authorList>
            <person name="Sanchez-Flores A."/>
            <person name="Penazola F."/>
            <person name="Carpinteyro-Ponce J."/>
            <person name="Nazario-Yepiz N."/>
            <person name="Abreu-Goodger C."/>
            <person name="Machado C.A."/>
            <person name="Markow T.A."/>
        </authorList>
    </citation>
    <scope>NUCLEOTIDE SEQUENCE [LARGE SCALE GENOMIC DNA]</scope>
</reference>
<proteinExistence type="predicted"/>
<feature type="coiled-coil region" evidence="1">
    <location>
        <begin position="257"/>
        <end position="286"/>
    </location>
</feature>
<feature type="compositionally biased region" description="Low complexity" evidence="2">
    <location>
        <begin position="14"/>
        <end position="47"/>
    </location>
</feature>
<protein>
    <submittedName>
        <fullName evidence="4">Uncharacterized protein DDB_G0283357</fullName>
    </submittedName>
</protein>
<keyword evidence="3" id="KW-1185">Reference proteome</keyword>
<feature type="region of interest" description="Disordered" evidence="2">
    <location>
        <begin position="1"/>
        <end position="62"/>
    </location>
</feature>
<feature type="region of interest" description="Disordered" evidence="2">
    <location>
        <begin position="294"/>
        <end position="358"/>
    </location>
</feature>
<keyword evidence="1" id="KW-0175">Coiled coil</keyword>
<evidence type="ECO:0000313" key="4">
    <source>
        <dbReference type="RefSeq" id="XP_017869384.1"/>
    </source>
</evidence>
<evidence type="ECO:0000313" key="3">
    <source>
        <dbReference type="Proteomes" id="UP000694904"/>
    </source>
</evidence>
<reference evidence="3" key="1">
    <citation type="journal article" date="1997" name="Nucleic Acids Res.">
        <title>tRNAscan-SE: a program for improved detection of transfer RNA genes in genomic sequence.</title>
        <authorList>
            <person name="Lowe T.M."/>
            <person name="Eddy S.R."/>
        </authorList>
    </citation>
    <scope>NUCLEOTIDE SEQUENCE [LARGE SCALE GENOMIC DNA]</scope>
</reference>
<organism evidence="3 4">
    <name type="scientific">Drosophila arizonae</name>
    <name type="common">Fruit fly</name>
    <dbReference type="NCBI Taxonomy" id="7263"/>
    <lineage>
        <taxon>Eukaryota</taxon>
        <taxon>Metazoa</taxon>
        <taxon>Ecdysozoa</taxon>
        <taxon>Arthropoda</taxon>
        <taxon>Hexapoda</taxon>
        <taxon>Insecta</taxon>
        <taxon>Pterygota</taxon>
        <taxon>Neoptera</taxon>
        <taxon>Endopterygota</taxon>
        <taxon>Diptera</taxon>
        <taxon>Brachycera</taxon>
        <taxon>Muscomorpha</taxon>
        <taxon>Ephydroidea</taxon>
        <taxon>Drosophilidae</taxon>
        <taxon>Drosophila</taxon>
    </lineage>
</organism>
<dbReference type="GeneID" id="108617991"/>
<gene>
    <name evidence="4" type="primary">LOC108617991</name>
</gene>
<evidence type="ECO:0000256" key="1">
    <source>
        <dbReference type="SAM" id="Coils"/>
    </source>
</evidence>
<accession>A0ABM1PQ98</accession>
<reference evidence="4" key="3">
    <citation type="submission" date="2025-08" db="UniProtKB">
        <authorList>
            <consortium name="RefSeq"/>
        </authorList>
    </citation>
    <scope>IDENTIFICATION</scope>
    <source>
        <tissue evidence="4">Whole organism</tissue>
    </source>
</reference>
<feature type="compositionally biased region" description="Basic and acidic residues" evidence="2">
    <location>
        <begin position="335"/>
        <end position="355"/>
    </location>
</feature>